<organism evidence="3 4">
    <name type="scientific">Couchioplanes caeruleus subsp. caeruleus</name>
    <dbReference type="NCBI Taxonomy" id="56427"/>
    <lineage>
        <taxon>Bacteria</taxon>
        <taxon>Bacillati</taxon>
        <taxon>Actinomycetota</taxon>
        <taxon>Actinomycetes</taxon>
        <taxon>Micromonosporales</taxon>
        <taxon>Micromonosporaceae</taxon>
        <taxon>Couchioplanes</taxon>
    </lineage>
</organism>
<evidence type="ECO:0000256" key="1">
    <source>
        <dbReference type="ARBA" id="ARBA00006739"/>
    </source>
</evidence>
<protein>
    <recommendedName>
        <fullName evidence="2">Glycosyltransferase 2-like domain-containing protein</fullName>
    </recommendedName>
</protein>
<proteinExistence type="inferred from homology"/>
<dbReference type="Gene3D" id="3.90.550.10">
    <property type="entry name" value="Spore Coat Polysaccharide Biosynthesis Protein SpsA, Chain A"/>
    <property type="match status" value="1"/>
</dbReference>
<evidence type="ECO:0000259" key="2">
    <source>
        <dbReference type="Pfam" id="PF00535"/>
    </source>
</evidence>
<name>A0A1K0FF24_9ACTN</name>
<feature type="domain" description="Glycosyltransferase 2-like" evidence="2">
    <location>
        <begin position="32"/>
        <end position="140"/>
    </location>
</feature>
<dbReference type="Proteomes" id="UP000182486">
    <property type="component" value="Unassembled WGS sequence"/>
</dbReference>
<comment type="caution">
    <text evidence="3">The sequence shown here is derived from an EMBL/GenBank/DDBJ whole genome shotgun (WGS) entry which is preliminary data.</text>
</comment>
<dbReference type="RefSeq" id="WP_071808054.1">
    <property type="nucleotide sequence ID" value="NZ_MEIA01000335.1"/>
</dbReference>
<reference evidence="3 4" key="1">
    <citation type="submission" date="2016-09" db="EMBL/GenBank/DDBJ databases">
        <title>Couchioplanes caeruleus draft genome sequence.</title>
        <authorList>
            <person name="Sheehan J."/>
            <person name="Caffrey P."/>
        </authorList>
    </citation>
    <scope>NUCLEOTIDE SEQUENCE [LARGE SCALE GENOMIC DNA]</scope>
    <source>
        <strain evidence="3 4">DSM 43634</strain>
    </source>
</reference>
<dbReference type="InterPro" id="IPR050256">
    <property type="entry name" value="Glycosyltransferase_2"/>
</dbReference>
<comment type="similarity">
    <text evidence="1">Belongs to the glycosyltransferase 2 family.</text>
</comment>
<dbReference type="PANTHER" id="PTHR48090:SF7">
    <property type="entry name" value="RFBJ PROTEIN"/>
    <property type="match status" value="1"/>
</dbReference>
<evidence type="ECO:0000313" key="3">
    <source>
        <dbReference type="EMBL" id="OJF11433.1"/>
    </source>
</evidence>
<keyword evidence="4" id="KW-1185">Reference proteome</keyword>
<accession>A0A1K0FF24</accession>
<dbReference type="EMBL" id="MEIA01000335">
    <property type="protein sequence ID" value="OJF11433.1"/>
    <property type="molecule type" value="Genomic_DNA"/>
</dbReference>
<dbReference type="AlphaFoldDB" id="A0A1K0FF24"/>
<evidence type="ECO:0000313" key="4">
    <source>
        <dbReference type="Proteomes" id="UP000182486"/>
    </source>
</evidence>
<sequence length="143" mass="15197">MTVAHLIAVPPFVVAGSVQRGSSSGQAAVEFTVVIPFHNPGATLRRTVERLAETLYAQNISFDMVAVTGGSTDGSERGLEGLPWIQVIADRELQDKGAALQTGLAAAGGTWVGVVDVDADVEVDPYELIECLHRARERENVLV</sequence>
<dbReference type="InterPro" id="IPR029044">
    <property type="entry name" value="Nucleotide-diphossugar_trans"/>
</dbReference>
<dbReference type="SUPFAM" id="SSF53448">
    <property type="entry name" value="Nucleotide-diphospho-sugar transferases"/>
    <property type="match status" value="1"/>
</dbReference>
<gene>
    <name evidence="3" type="ORF">BG844_26350</name>
</gene>
<dbReference type="Pfam" id="PF00535">
    <property type="entry name" value="Glycos_transf_2"/>
    <property type="match status" value="1"/>
</dbReference>
<dbReference type="InterPro" id="IPR001173">
    <property type="entry name" value="Glyco_trans_2-like"/>
</dbReference>
<dbReference type="PANTHER" id="PTHR48090">
    <property type="entry name" value="UNDECAPRENYL-PHOSPHATE 4-DEOXY-4-FORMAMIDO-L-ARABINOSE TRANSFERASE-RELATED"/>
    <property type="match status" value="1"/>
</dbReference>